<comment type="caution">
    <text evidence="1">The sequence shown here is derived from an EMBL/GenBank/DDBJ whole genome shotgun (WGS) entry which is preliminary data.</text>
</comment>
<evidence type="ECO:0000313" key="2">
    <source>
        <dbReference type="Proteomes" id="UP001295684"/>
    </source>
</evidence>
<protein>
    <submittedName>
        <fullName evidence="1">Uncharacterized protein</fullName>
    </submittedName>
</protein>
<gene>
    <name evidence="1" type="ORF">ECRASSUSDP1_LOCUS9932</name>
</gene>
<evidence type="ECO:0000313" key="1">
    <source>
        <dbReference type="EMBL" id="CAI2368636.1"/>
    </source>
</evidence>
<keyword evidence="2" id="KW-1185">Reference proteome</keyword>
<sequence>MGNYTSETQKDRIIADIDSSEIPKEEIQEAKFYKGQIMDIVNEILEKTTQREMSDYAFLNCTSAIDFEFRYLIQITTRQNTKEESCRIIWTTLEQKFVDPEGNSLFPMYYFFNTPVVKNNMINLAIRNRFSCGILAMINEYPEEMRELANENNGWSMLHDLASIHSSFSTEEEKLAMWLIKNTHTFLKNHTNRTFLETAICHMSPNFDYLSKLVIQRNINLITIKVLKSTTLRENLFSKILKYCAHKNLISRHYYKIAKERRMKDLSMNWVPQFRYTEELLKANVQWEFEVLTKLRNNGNVGKKSKKKTNQLGVICGVIERSLKLVCLLEILRFKYICEKCEIRVQSNSEYKLISNLIKVSDHLHRNFNPTLINYKTILTTIQHLYTTSPRITFTKFPYTAPNSLSQSDFPSIPF</sequence>
<name>A0AAD1XF29_EUPCR</name>
<organism evidence="1 2">
    <name type="scientific">Euplotes crassus</name>
    <dbReference type="NCBI Taxonomy" id="5936"/>
    <lineage>
        <taxon>Eukaryota</taxon>
        <taxon>Sar</taxon>
        <taxon>Alveolata</taxon>
        <taxon>Ciliophora</taxon>
        <taxon>Intramacronucleata</taxon>
        <taxon>Spirotrichea</taxon>
        <taxon>Hypotrichia</taxon>
        <taxon>Euplotida</taxon>
        <taxon>Euplotidae</taxon>
        <taxon>Moneuplotes</taxon>
    </lineage>
</organism>
<dbReference type="Proteomes" id="UP001295684">
    <property type="component" value="Unassembled WGS sequence"/>
</dbReference>
<proteinExistence type="predicted"/>
<dbReference type="AlphaFoldDB" id="A0AAD1XF29"/>
<reference evidence="1" key="1">
    <citation type="submission" date="2023-07" db="EMBL/GenBank/DDBJ databases">
        <authorList>
            <consortium name="AG Swart"/>
            <person name="Singh M."/>
            <person name="Singh A."/>
            <person name="Seah K."/>
            <person name="Emmerich C."/>
        </authorList>
    </citation>
    <scope>NUCLEOTIDE SEQUENCE</scope>
    <source>
        <strain evidence="1">DP1</strain>
    </source>
</reference>
<dbReference type="EMBL" id="CAMPGE010009773">
    <property type="protein sequence ID" value="CAI2368636.1"/>
    <property type="molecule type" value="Genomic_DNA"/>
</dbReference>
<accession>A0AAD1XF29</accession>